<comment type="caution">
    <text evidence="2">The sequence shown here is derived from an EMBL/GenBank/DDBJ whole genome shotgun (WGS) entry which is preliminary data.</text>
</comment>
<dbReference type="Proteomes" id="UP000750711">
    <property type="component" value="Unassembled WGS sequence"/>
</dbReference>
<reference evidence="2" key="1">
    <citation type="submission" date="2021-03" db="EMBL/GenBank/DDBJ databases">
        <title>Comparative genomics and phylogenomic investigation of the class Geoglossomycetes provide insights into ecological specialization and systematics.</title>
        <authorList>
            <person name="Melie T."/>
            <person name="Pirro S."/>
            <person name="Miller A.N."/>
            <person name="Quandt A."/>
        </authorList>
    </citation>
    <scope>NUCLEOTIDE SEQUENCE</scope>
    <source>
        <strain evidence="2">CAQ_001_2017</strain>
    </source>
</reference>
<accession>A0A9P8LEC3</accession>
<sequence length="63" mass="6648">SSVLKPSRPSCNDAKSPGVITPERSLGEPMAESGLETFVSVPSKNFSKSISFSKDEGYAMPQG</sequence>
<evidence type="ECO:0000313" key="3">
    <source>
        <dbReference type="Proteomes" id="UP000750711"/>
    </source>
</evidence>
<evidence type="ECO:0000313" key="2">
    <source>
        <dbReference type="EMBL" id="KAH0562563.1"/>
    </source>
</evidence>
<name>A0A9P8LEC3_9PEZI</name>
<dbReference type="AlphaFoldDB" id="A0A9P8LEC3"/>
<evidence type="ECO:0000256" key="1">
    <source>
        <dbReference type="SAM" id="MobiDB-lite"/>
    </source>
</evidence>
<gene>
    <name evidence="2" type="ORF">GP486_002760</name>
</gene>
<feature type="region of interest" description="Disordered" evidence="1">
    <location>
        <begin position="1"/>
        <end position="31"/>
    </location>
</feature>
<feature type="non-terminal residue" evidence="2">
    <location>
        <position position="1"/>
    </location>
</feature>
<dbReference type="EMBL" id="JAGHQM010000326">
    <property type="protein sequence ID" value="KAH0562563.1"/>
    <property type="molecule type" value="Genomic_DNA"/>
</dbReference>
<proteinExistence type="predicted"/>
<organism evidence="2 3">
    <name type="scientific">Trichoglossum hirsutum</name>
    <dbReference type="NCBI Taxonomy" id="265104"/>
    <lineage>
        <taxon>Eukaryota</taxon>
        <taxon>Fungi</taxon>
        <taxon>Dikarya</taxon>
        <taxon>Ascomycota</taxon>
        <taxon>Pezizomycotina</taxon>
        <taxon>Geoglossomycetes</taxon>
        <taxon>Geoglossales</taxon>
        <taxon>Geoglossaceae</taxon>
        <taxon>Trichoglossum</taxon>
    </lineage>
</organism>
<protein>
    <submittedName>
        <fullName evidence="2">Uncharacterized protein</fullName>
    </submittedName>
</protein>
<keyword evidence="3" id="KW-1185">Reference proteome</keyword>